<dbReference type="EMBL" id="BCSY01000076">
    <property type="protein sequence ID" value="GAS97885.1"/>
    <property type="molecule type" value="Genomic_DNA"/>
</dbReference>
<feature type="transmembrane region" description="Helical" evidence="2">
    <location>
        <begin position="16"/>
        <end position="37"/>
    </location>
</feature>
<dbReference type="Proteomes" id="UP000069443">
    <property type="component" value="Unassembled WGS sequence"/>
</dbReference>
<dbReference type="InterPro" id="IPR025333">
    <property type="entry name" value="DUF4239"/>
</dbReference>
<sequence>MKARAAKDLFASTSGFWWGLAALTVLCASAGLGFLLKSRVLAPRTLDDAMNFMSVITAFLTTTAAIVMGLFINAAKSFVDATADHWALYAAQLIRLDQCLRNYGPESEPMRHRLQSFTAGAIANCWRTQPGPRGVSYPDVGAMSRERAGLVLSEQLNRIKLDILRLEPSDTARQKLAADCFDQYQEFARARWALLLGPRNSIPSAFLIVLLFWLMIIFVCFGLRAPTNAVAIIMIGLCAVTLSSMLFWIVDMVNPYEGIFDISSTNLRNVLKIMLQHNESSSPLRPDQGLQDGDEPAEVGHDVEVIVDQ</sequence>
<accession>A0A100WGR8</accession>
<keyword evidence="4" id="KW-1185">Reference proteome</keyword>
<keyword evidence="2" id="KW-0472">Membrane</keyword>
<evidence type="ECO:0000313" key="3">
    <source>
        <dbReference type="EMBL" id="GAS97885.1"/>
    </source>
</evidence>
<reference evidence="4" key="1">
    <citation type="journal article" date="2016" name="Genome Announc.">
        <title>Draft Genome Sequences of Five Rapidly Growing Mycobacterium Species, M. thermoresistibile, M. fortuitum subsp. acetamidolyticum, M. canariasense, M. brisbanense, and M. novocastrense.</title>
        <authorList>
            <person name="Katahira K."/>
            <person name="Ogura Y."/>
            <person name="Gotoh Y."/>
            <person name="Hayashi T."/>
        </authorList>
    </citation>
    <scope>NUCLEOTIDE SEQUENCE [LARGE SCALE GENOMIC DNA]</scope>
    <source>
        <strain evidence="4">JCM15298</strain>
    </source>
</reference>
<dbReference type="AlphaFoldDB" id="A0A100WGR8"/>
<protein>
    <recommendedName>
        <fullName evidence="5">DUF4239 domain-containing protein</fullName>
    </recommendedName>
</protein>
<organism evidence="3 4">
    <name type="scientific">Mycolicibacterium canariasense</name>
    <name type="common">Mycobacterium canariasense</name>
    <dbReference type="NCBI Taxonomy" id="228230"/>
    <lineage>
        <taxon>Bacteria</taxon>
        <taxon>Bacillati</taxon>
        <taxon>Actinomycetota</taxon>
        <taxon>Actinomycetes</taxon>
        <taxon>Mycobacteriales</taxon>
        <taxon>Mycobacteriaceae</taxon>
        <taxon>Mycolicibacterium</taxon>
    </lineage>
</organism>
<proteinExistence type="predicted"/>
<dbReference type="STRING" id="228230.RMCC_4850"/>
<reference evidence="4" key="2">
    <citation type="submission" date="2016-02" db="EMBL/GenBank/DDBJ databases">
        <title>Draft genome sequence of five rapidly growing Mycobacterium species.</title>
        <authorList>
            <person name="Katahira K."/>
            <person name="Gotou Y."/>
            <person name="Iida K."/>
            <person name="Ogura Y."/>
            <person name="Hayashi T."/>
        </authorList>
    </citation>
    <scope>NUCLEOTIDE SEQUENCE [LARGE SCALE GENOMIC DNA]</scope>
    <source>
        <strain evidence="4">JCM15298</strain>
    </source>
</reference>
<keyword evidence="2" id="KW-0812">Transmembrane</keyword>
<feature type="transmembrane region" description="Helical" evidence="2">
    <location>
        <begin position="202"/>
        <end position="223"/>
    </location>
</feature>
<gene>
    <name evidence="3" type="ORF">RMCC_4850</name>
</gene>
<feature type="transmembrane region" description="Helical" evidence="2">
    <location>
        <begin position="230"/>
        <end position="250"/>
    </location>
</feature>
<dbReference type="Pfam" id="PF14023">
    <property type="entry name" value="Bestrophin-like"/>
    <property type="match status" value="1"/>
</dbReference>
<evidence type="ECO:0000256" key="1">
    <source>
        <dbReference type="SAM" id="MobiDB-lite"/>
    </source>
</evidence>
<name>A0A100WGR8_MYCCR</name>
<keyword evidence="2" id="KW-1133">Transmembrane helix</keyword>
<evidence type="ECO:0000256" key="2">
    <source>
        <dbReference type="SAM" id="Phobius"/>
    </source>
</evidence>
<comment type="caution">
    <text evidence="3">The sequence shown here is derived from an EMBL/GenBank/DDBJ whole genome shotgun (WGS) entry which is preliminary data.</text>
</comment>
<feature type="region of interest" description="Disordered" evidence="1">
    <location>
        <begin position="280"/>
        <end position="299"/>
    </location>
</feature>
<evidence type="ECO:0008006" key="5">
    <source>
        <dbReference type="Google" id="ProtNLM"/>
    </source>
</evidence>
<dbReference type="OrthoDB" id="4760162at2"/>
<feature type="transmembrane region" description="Helical" evidence="2">
    <location>
        <begin position="49"/>
        <end position="72"/>
    </location>
</feature>
<evidence type="ECO:0000313" key="4">
    <source>
        <dbReference type="Proteomes" id="UP000069443"/>
    </source>
</evidence>